<evidence type="ECO:0000256" key="6">
    <source>
        <dbReference type="SAM" id="MobiDB-lite"/>
    </source>
</evidence>
<keyword evidence="9" id="KW-1185">Reference proteome</keyword>
<evidence type="ECO:0000256" key="2">
    <source>
        <dbReference type="ARBA" id="ARBA00022771"/>
    </source>
</evidence>
<dbReference type="GO" id="GO:0008270">
    <property type="term" value="F:zinc ion binding"/>
    <property type="evidence" value="ECO:0007669"/>
    <property type="project" value="UniProtKB-KW"/>
</dbReference>
<dbReference type="Gene3D" id="3.30.40.10">
    <property type="entry name" value="Zinc/RING finger domain, C3HC4 (zinc finger)"/>
    <property type="match status" value="1"/>
</dbReference>
<feature type="coiled-coil region" evidence="5">
    <location>
        <begin position="468"/>
        <end position="495"/>
    </location>
</feature>
<dbReference type="STRING" id="623744.A0A553PZ81"/>
<reference evidence="8 9" key="1">
    <citation type="journal article" date="2019" name="Sci. Data">
        <title>Hybrid genome assembly and annotation of Danionella translucida.</title>
        <authorList>
            <person name="Kadobianskyi M."/>
            <person name="Schulze L."/>
            <person name="Schuelke M."/>
            <person name="Judkewitz B."/>
        </authorList>
    </citation>
    <scope>NUCLEOTIDE SEQUENCE [LARGE SCALE GENOMIC DNA]</scope>
    <source>
        <strain evidence="8 9">Bolton</strain>
    </source>
</reference>
<evidence type="ECO:0000256" key="1">
    <source>
        <dbReference type="ARBA" id="ARBA00022723"/>
    </source>
</evidence>
<dbReference type="InterPro" id="IPR011011">
    <property type="entry name" value="Znf_FYVE_PHD"/>
</dbReference>
<dbReference type="Pfam" id="PF11464">
    <property type="entry name" value="Rbsn"/>
    <property type="match status" value="2"/>
</dbReference>
<feature type="region of interest" description="Disordered" evidence="6">
    <location>
        <begin position="384"/>
        <end position="408"/>
    </location>
</feature>
<dbReference type="AlphaFoldDB" id="A0A553PZ81"/>
<dbReference type="InterPro" id="IPR021565">
    <property type="entry name" value="Rbsn_Rab-bd"/>
</dbReference>
<keyword evidence="5" id="KW-0175">Coiled coil</keyword>
<dbReference type="PROSITE" id="PS00028">
    <property type="entry name" value="ZINC_FINGER_C2H2_1"/>
    <property type="match status" value="1"/>
</dbReference>
<dbReference type="PANTHER" id="PTHR13510">
    <property type="entry name" value="FYVE-FINGER-CONTAINING RAB5 EFFECTOR PROTEIN RABENOSYN-5-RELATED"/>
    <property type="match status" value="1"/>
</dbReference>
<dbReference type="InterPro" id="IPR013083">
    <property type="entry name" value="Znf_RING/FYVE/PHD"/>
</dbReference>
<feature type="region of interest" description="Disordered" evidence="6">
    <location>
        <begin position="526"/>
        <end position="620"/>
    </location>
</feature>
<feature type="compositionally biased region" description="Acidic residues" evidence="6">
    <location>
        <begin position="586"/>
        <end position="595"/>
    </location>
</feature>
<dbReference type="InterPro" id="IPR036531">
    <property type="entry name" value="Rbsn_Rab-bd_sf"/>
</dbReference>
<evidence type="ECO:0000259" key="7">
    <source>
        <dbReference type="PROSITE" id="PS50178"/>
    </source>
</evidence>
<feature type="compositionally biased region" description="Basic and acidic residues" evidence="6">
    <location>
        <begin position="526"/>
        <end position="535"/>
    </location>
</feature>
<evidence type="ECO:0000256" key="3">
    <source>
        <dbReference type="ARBA" id="ARBA00022833"/>
    </source>
</evidence>
<dbReference type="InterPro" id="IPR017455">
    <property type="entry name" value="Znf_FYVE-rel"/>
</dbReference>
<dbReference type="EMBL" id="SRMA01026511">
    <property type="protein sequence ID" value="TRY82990.1"/>
    <property type="molecule type" value="Genomic_DNA"/>
</dbReference>
<name>A0A553PZ81_9TELE</name>
<protein>
    <recommendedName>
        <fullName evidence="7">FYVE-type domain-containing protein</fullName>
    </recommendedName>
</protein>
<proteinExistence type="predicted"/>
<feature type="compositionally biased region" description="Acidic residues" evidence="6">
    <location>
        <begin position="549"/>
        <end position="562"/>
    </location>
</feature>
<dbReference type="InterPro" id="IPR000306">
    <property type="entry name" value="Znf_FYVE"/>
</dbReference>
<evidence type="ECO:0000256" key="5">
    <source>
        <dbReference type="SAM" id="Coils"/>
    </source>
</evidence>
<keyword evidence="1" id="KW-0479">Metal-binding</keyword>
<accession>A0A553PZ81</accession>
<dbReference type="PANTHER" id="PTHR13510:SF44">
    <property type="entry name" value="RABENOSYN-5"/>
    <property type="match status" value="1"/>
</dbReference>
<organism evidence="8 9">
    <name type="scientific">Danionella cerebrum</name>
    <dbReference type="NCBI Taxonomy" id="2873325"/>
    <lineage>
        <taxon>Eukaryota</taxon>
        <taxon>Metazoa</taxon>
        <taxon>Chordata</taxon>
        <taxon>Craniata</taxon>
        <taxon>Vertebrata</taxon>
        <taxon>Euteleostomi</taxon>
        <taxon>Actinopterygii</taxon>
        <taxon>Neopterygii</taxon>
        <taxon>Teleostei</taxon>
        <taxon>Ostariophysi</taxon>
        <taxon>Cypriniformes</taxon>
        <taxon>Danionidae</taxon>
        <taxon>Danioninae</taxon>
        <taxon>Danionella</taxon>
    </lineage>
</organism>
<dbReference type="InterPro" id="IPR052727">
    <property type="entry name" value="Rab4/Rab5_effector"/>
</dbReference>
<dbReference type="OrthoDB" id="166134at2759"/>
<dbReference type="InterPro" id="IPR013087">
    <property type="entry name" value="Znf_C2H2_type"/>
</dbReference>
<evidence type="ECO:0000313" key="8">
    <source>
        <dbReference type="EMBL" id="TRY82990.1"/>
    </source>
</evidence>
<dbReference type="SMART" id="SM00064">
    <property type="entry name" value="FYVE"/>
    <property type="match status" value="1"/>
</dbReference>
<feature type="compositionally biased region" description="Basic and acidic residues" evidence="6">
    <location>
        <begin position="384"/>
        <end position="399"/>
    </location>
</feature>
<evidence type="ECO:0000256" key="4">
    <source>
        <dbReference type="PROSITE-ProRule" id="PRU00091"/>
    </source>
</evidence>
<feature type="coiled-coil region" evidence="5">
    <location>
        <begin position="642"/>
        <end position="669"/>
    </location>
</feature>
<dbReference type="Proteomes" id="UP000316079">
    <property type="component" value="Unassembled WGS sequence"/>
</dbReference>
<dbReference type="Gene3D" id="4.10.860.20">
    <property type="entry name" value="Rabenosyn, Rab binding domain"/>
    <property type="match status" value="2"/>
</dbReference>
<gene>
    <name evidence="8" type="ORF">DNTS_022848</name>
</gene>
<dbReference type="SUPFAM" id="SSF140125">
    <property type="entry name" value="Rabenosyn-5 Rab-binding domain-like"/>
    <property type="match status" value="2"/>
</dbReference>
<dbReference type="SUPFAM" id="SSF57903">
    <property type="entry name" value="FYVE/PHD zinc finger"/>
    <property type="match status" value="1"/>
</dbReference>
<dbReference type="CDD" id="cd15716">
    <property type="entry name" value="FYVE_RBNS5"/>
    <property type="match status" value="1"/>
</dbReference>
<keyword evidence="3" id="KW-0862">Zinc</keyword>
<dbReference type="Pfam" id="PF01363">
    <property type="entry name" value="FYVE"/>
    <property type="match status" value="1"/>
</dbReference>
<sequence length="670" mass="77415">MASASLEDSVAVKEGFLCPLCLKDLQSFYQLQEHYEEEHSADSRHVTGQLKSFVQKAKKAKDKLLKRDGDERIDSGYESFYYGGVDPYMWEPQELGATRSHLDYFKKQRAARIDHYVIELNKCIIRLEKLTSFDRTNMDSAQIRSLEKSVVPWVNDQDVPFCPDCGGKFNLRNRRHHCRLCGSIMCRKCTEFVPLPMAYKLTSGTREALWAPGLSVSPQPVPMVSPRRGSISSISSVASVLEEKDEDRIRCCRHCMEALERHQRKLEEKDHLPDILKLYERLRSCMEKVEAKAPEYTLMADSLNAGETSYSLESTAALRIEIQKYYELIDVLSKKILTLGLKEEVQPHPKSLQLQRMVRYTATLFIQEKLLGLTSLPTKERYEELKEKRREEQERRAQQERQASLEAQKRCLEKEASRASLPLNGESAAPRMRKAGGWLPQSNTGAELEDPLLQQIHNIESFLQQARSANRTDEVSMLEENLRQLQDEFDSQQTNRAIELSQRHAEQLELQESQIHHLELTHNKPLQQRETRCEEDSGCNRAHANPFDKDEEDSAVEECLEEGCERREYNPFEEESDETSQAGNPFEEEEEEEDVGNPFKDDCEEPPAASTNPFDEEDDTIEEELLRQQIDNIRAYIFDAKLSGRSDEVELLSENLKELQKTLQEQQRNK</sequence>
<comment type="caution">
    <text evidence="8">The sequence shown here is derived from an EMBL/GenBank/DDBJ whole genome shotgun (WGS) entry which is preliminary data.</text>
</comment>
<evidence type="ECO:0000313" key="9">
    <source>
        <dbReference type="Proteomes" id="UP000316079"/>
    </source>
</evidence>
<feature type="domain" description="FYVE-type" evidence="7">
    <location>
        <begin position="156"/>
        <end position="260"/>
    </location>
</feature>
<dbReference type="PROSITE" id="PS50178">
    <property type="entry name" value="ZF_FYVE"/>
    <property type="match status" value="1"/>
</dbReference>
<keyword evidence="2 4" id="KW-0863">Zinc-finger</keyword>